<evidence type="ECO:0000313" key="3">
    <source>
        <dbReference type="Proteomes" id="UP000434101"/>
    </source>
</evidence>
<dbReference type="RefSeq" id="WP_160067848.1">
    <property type="nucleotide sequence ID" value="NZ_WUYX01000071.1"/>
</dbReference>
<feature type="region of interest" description="Disordered" evidence="1">
    <location>
        <begin position="1"/>
        <end position="31"/>
    </location>
</feature>
<dbReference type="Proteomes" id="UP000434101">
    <property type="component" value="Unassembled WGS sequence"/>
</dbReference>
<accession>A0A6B0VSV6</accession>
<gene>
    <name evidence="2" type="ORF">GS429_20960</name>
</gene>
<reference evidence="2 3" key="1">
    <citation type="submission" date="2020-01" db="EMBL/GenBank/DDBJ databases">
        <title>Natronorubrum sp. JWXQ-INN 674 isolated from Inner Mongolia Autonomous Region of China.</title>
        <authorList>
            <person name="Xue Q."/>
        </authorList>
    </citation>
    <scope>NUCLEOTIDE SEQUENCE [LARGE SCALE GENOMIC DNA]</scope>
    <source>
        <strain evidence="2 3">JWXQ-INN-674</strain>
    </source>
</reference>
<sequence>MYSSSRGILYTAPPKADEADENRGEDAATETVATEDAIVETDDATVTAGSEATTRLAADD</sequence>
<evidence type="ECO:0000313" key="2">
    <source>
        <dbReference type="EMBL" id="MXV64495.1"/>
    </source>
</evidence>
<protein>
    <submittedName>
        <fullName evidence="2">Uncharacterized protein</fullName>
    </submittedName>
</protein>
<feature type="compositionally biased region" description="Basic and acidic residues" evidence="1">
    <location>
        <begin position="15"/>
        <end position="26"/>
    </location>
</feature>
<evidence type="ECO:0000256" key="1">
    <source>
        <dbReference type="SAM" id="MobiDB-lite"/>
    </source>
</evidence>
<dbReference type="AlphaFoldDB" id="A0A6B0VSV6"/>
<comment type="caution">
    <text evidence="2">The sequence shown here is derived from an EMBL/GenBank/DDBJ whole genome shotgun (WGS) entry which is preliminary data.</text>
</comment>
<organism evidence="2 3">
    <name type="scientific">Natronorubrum halalkaliphilum</name>
    <dbReference type="NCBI Taxonomy" id="2691917"/>
    <lineage>
        <taxon>Archaea</taxon>
        <taxon>Methanobacteriati</taxon>
        <taxon>Methanobacteriota</taxon>
        <taxon>Stenosarchaea group</taxon>
        <taxon>Halobacteria</taxon>
        <taxon>Halobacteriales</taxon>
        <taxon>Natrialbaceae</taxon>
        <taxon>Natronorubrum</taxon>
    </lineage>
</organism>
<name>A0A6B0VSV6_9EURY</name>
<dbReference type="EMBL" id="WUYX01000071">
    <property type="protein sequence ID" value="MXV64495.1"/>
    <property type="molecule type" value="Genomic_DNA"/>
</dbReference>
<keyword evidence="3" id="KW-1185">Reference proteome</keyword>
<proteinExistence type="predicted"/>